<evidence type="ECO:0000256" key="1">
    <source>
        <dbReference type="SAM" id="MobiDB-lite"/>
    </source>
</evidence>
<feature type="region of interest" description="Disordered" evidence="1">
    <location>
        <begin position="203"/>
        <end position="223"/>
    </location>
</feature>
<dbReference type="AlphaFoldDB" id="A0AAV0TE76"/>
<dbReference type="Proteomes" id="UP001162029">
    <property type="component" value="Unassembled WGS sequence"/>
</dbReference>
<organism evidence="2 3">
    <name type="scientific">Peronospora destructor</name>
    <dbReference type="NCBI Taxonomy" id="86335"/>
    <lineage>
        <taxon>Eukaryota</taxon>
        <taxon>Sar</taxon>
        <taxon>Stramenopiles</taxon>
        <taxon>Oomycota</taxon>
        <taxon>Peronosporomycetes</taxon>
        <taxon>Peronosporales</taxon>
        <taxon>Peronosporaceae</taxon>
        <taxon>Peronospora</taxon>
    </lineage>
</organism>
<proteinExistence type="predicted"/>
<evidence type="ECO:0000313" key="3">
    <source>
        <dbReference type="Proteomes" id="UP001162029"/>
    </source>
</evidence>
<comment type="caution">
    <text evidence="2">The sequence shown here is derived from an EMBL/GenBank/DDBJ whole genome shotgun (WGS) entry which is preliminary data.</text>
</comment>
<feature type="compositionally biased region" description="Polar residues" evidence="1">
    <location>
        <begin position="211"/>
        <end position="222"/>
    </location>
</feature>
<gene>
    <name evidence="2" type="ORF">PDE001_LOCUS2244</name>
</gene>
<reference evidence="2" key="1">
    <citation type="submission" date="2022-12" db="EMBL/GenBank/DDBJ databases">
        <authorList>
            <person name="Webb A."/>
        </authorList>
    </citation>
    <scope>NUCLEOTIDE SEQUENCE</scope>
    <source>
        <strain evidence="2">Pd1</strain>
    </source>
</reference>
<evidence type="ECO:0000313" key="2">
    <source>
        <dbReference type="EMBL" id="CAI5720494.1"/>
    </source>
</evidence>
<name>A0AAV0TE76_9STRA</name>
<feature type="region of interest" description="Disordered" evidence="1">
    <location>
        <begin position="1"/>
        <end position="22"/>
    </location>
</feature>
<accession>A0AAV0TE76</accession>
<keyword evidence="3" id="KW-1185">Reference proteome</keyword>
<dbReference type="EMBL" id="CANTFM010000387">
    <property type="protein sequence ID" value="CAI5720494.1"/>
    <property type="molecule type" value="Genomic_DNA"/>
</dbReference>
<protein>
    <submittedName>
        <fullName evidence="2">Uncharacterized protein</fullName>
    </submittedName>
</protein>
<sequence>MHQQKHRRTSPATGDDNDAPRIPHLLPSRAVFANERTANCLLGLLASHADKQAPLIDQCEFVRRRQQVAENFLPVMSIEAASSAMLSATLRRSEERQQEDARIVINDSNNGSCIEDKALLASPLVAFLGRLNKCDSPRLPDNGMSPRSVWEENPLNEQLDATASPRQTVAFTSRFAQTPATTSSWRIRSLLSPDPTVIIQSHNSHKRRTPASFSPQEQTGVTTKPLKRPRLVRRVSSHWRKELFPRDRAQTRKRILRSLHSHCQGDYETLVLILSSMEEEFLHIKATSSDIYAQQAFDLSNLIEHATLER</sequence>